<evidence type="ECO:0000256" key="1">
    <source>
        <dbReference type="ARBA" id="ARBA00004123"/>
    </source>
</evidence>
<dbReference type="OrthoDB" id="3037908at2759"/>
<dbReference type="EMBL" id="QGDH01000066">
    <property type="protein sequence ID" value="RAR10327.1"/>
    <property type="molecule type" value="Genomic_DNA"/>
</dbReference>
<evidence type="ECO:0000313" key="10">
    <source>
        <dbReference type="Proteomes" id="UP000249619"/>
    </source>
</evidence>
<evidence type="ECO:0000259" key="8">
    <source>
        <dbReference type="SMART" id="SM00906"/>
    </source>
</evidence>
<dbReference type="PANTHER" id="PTHR47338">
    <property type="entry name" value="ZN(II)2CYS6 TRANSCRIPTION FACTOR (EUROFUNG)-RELATED"/>
    <property type="match status" value="1"/>
</dbReference>
<dbReference type="GO" id="GO:0000981">
    <property type="term" value="F:DNA-binding transcription factor activity, RNA polymerase II-specific"/>
    <property type="evidence" value="ECO:0007669"/>
    <property type="project" value="InterPro"/>
</dbReference>
<dbReference type="AlphaFoldDB" id="A0A364N3B1"/>
<keyword evidence="10" id="KW-1185">Reference proteome</keyword>
<dbReference type="InterPro" id="IPR007219">
    <property type="entry name" value="XnlR_reg_dom"/>
</dbReference>
<keyword evidence="4 9" id="KW-0238">DNA-binding</keyword>
<evidence type="ECO:0000256" key="5">
    <source>
        <dbReference type="ARBA" id="ARBA00023163"/>
    </source>
</evidence>
<dbReference type="Pfam" id="PF04082">
    <property type="entry name" value="Fungal_trans"/>
    <property type="match status" value="1"/>
</dbReference>
<protein>
    <submittedName>
        <fullName evidence="9">Zn2/Cys6 DNA-binding protein</fullName>
    </submittedName>
</protein>
<dbReference type="SMART" id="SM00906">
    <property type="entry name" value="Fungal_trans"/>
    <property type="match status" value="1"/>
</dbReference>
<dbReference type="GO" id="GO:0006351">
    <property type="term" value="P:DNA-templated transcription"/>
    <property type="evidence" value="ECO:0007669"/>
    <property type="project" value="InterPro"/>
</dbReference>
<evidence type="ECO:0000256" key="6">
    <source>
        <dbReference type="ARBA" id="ARBA00023242"/>
    </source>
</evidence>
<name>A0A364N3B1_STELY</name>
<keyword evidence="2" id="KW-0479">Metal-binding</keyword>
<reference evidence="10" key="1">
    <citation type="submission" date="2018-05" db="EMBL/GenBank/DDBJ databases">
        <title>Draft genome sequence of Stemphylium lycopersici strain CIDEFI 213.</title>
        <authorList>
            <person name="Medina R."/>
            <person name="Franco M.E.E."/>
            <person name="Lucentini C.G."/>
            <person name="Saparrat M.C.N."/>
            <person name="Balatti P.A."/>
        </authorList>
    </citation>
    <scope>NUCLEOTIDE SEQUENCE [LARGE SCALE GENOMIC DNA]</scope>
    <source>
        <strain evidence="10">CIDEFI 213</strain>
    </source>
</reference>
<dbReference type="PANTHER" id="PTHR47338:SF3">
    <property type="entry name" value="C6 FINGER DOMAIN TRANSCRIPTION FACTOR DBAA-RELATED"/>
    <property type="match status" value="1"/>
</dbReference>
<evidence type="ECO:0000256" key="3">
    <source>
        <dbReference type="ARBA" id="ARBA00023015"/>
    </source>
</evidence>
<dbReference type="CDD" id="cd12148">
    <property type="entry name" value="fungal_TF_MHR"/>
    <property type="match status" value="1"/>
</dbReference>
<keyword evidence="5" id="KW-0804">Transcription</keyword>
<dbReference type="GO" id="GO:0003677">
    <property type="term" value="F:DNA binding"/>
    <property type="evidence" value="ECO:0007669"/>
    <property type="project" value="UniProtKB-KW"/>
</dbReference>
<keyword evidence="6" id="KW-0539">Nucleus</keyword>
<keyword evidence="3" id="KW-0805">Transcription regulation</keyword>
<sequence>MEKQQSSEVSTPEIFDESQLNVMDDFIFSDQMDANMTANAHGPGVQTSGNVDKPLEHHATPNSTPALTFDGSVEFTGGSDLCIQPIHQRQDSAMETKLFDDLFLPNLSDPSANSNISMLDAQGSLGGAIDLGPSKKCRTPISDASKPTRALRHAMWTLAASFSTQFQHIQDQLYTQTKFILEELDSTPSIEPMTIKELEARTLLVMYEIMHMDFRTAWISAGNCLRLALLLRLHEIDIPRRAGRSSESVHSELSWSEIEEQRRIFWVVYILDCFMNLINEAPFRMDEETPIETAFILEIISGQRQAPSSSFVEIIITLAISGRCLLHQRRSLAENVHHTGTAAFWGRHKAIDMLLTRRSAYSVAQPSQHSVEADPMSLLSDMMSNALILTMYKLIDATKLDKTQHQTTIDEYEQKALNAAKGITALSHVIPSLSYFKVHTSSILVLKRI</sequence>
<evidence type="ECO:0000256" key="4">
    <source>
        <dbReference type="ARBA" id="ARBA00023125"/>
    </source>
</evidence>
<organism evidence="9 10">
    <name type="scientific">Stemphylium lycopersici</name>
    <name type="common">Tomato gray leaf spot disease fungus</name>
    <name type="synonym">Thyrospora lycopersici</name>
    <dbReference type="NCBI Taxonomy" id="183478"/>
    <lineage>
        <taxon>Eukaryota</taxon>
        <taxon>Fungi</taxon>
        <taxon>Dikarya</taxon>
        <taxon>Ascomycota</taxon>
        <taxon>Pezizomycotina</taxon>
        <taxon>Dothideomycetes</taxon>
        <taxon>Pleosporomycetidae</taxon>
        <taxon>Pleosporales</taxon>
        <taxon>Pleosporineae</taxon>
        <taxon>Pleosporaceae</taxon>
        <taxon>Stemphylium</taxon>
    </lineage>
</organism>
<evidence type="ECO:0000256" key="2">
    <source>
        <dbReference type="ARBA" id="ARBA00022723"/>
    </source>
</evidence>
<dbReference type="Proteomes" id="UP000249619">
    <property type="component" value="Unassembled WGS sequence"/>
</dbReference>
<dbReference type="STRING" id="183478.A0A364N3B1"/>
<gene>
    <name evidence="9" type="ORF">DDE83_005098</name>
</gene>
<feature type="domain" description="Xylanolytic transcriptional activator regulatory" evidence="8">
    <location>
        <begin position="217"/>
        <end position="300"/>
    </location>
</feature>
<evidence type="ECO:0000256" key="7">
    <source>
        <dbReference type="SAM" id="MobiDB-lite"/>
    </source>
</evidence>
<dbReference type="GO" id="GO:0008270">
    <property type="term" value="F:zinc ion binding"/>
    <property type="evidence" value="ECO:0007669"/>
    <property type="project" value="InterPro"/>
</dbReference>
<dbReference type="GO" id="GO:0005634">
    <property type="term" value="C:nucleus"/>
    <property type="evidence" value="ECO:0007669"/>
    <property type="project" value="UniProtKB-SubCell"/>
</dbReference>
<accession>A0A364N3B1</accession>
<evidence type="ECO:0000313" key="9">
    <source>
        <dbReference type="EMBL" id="RAR10327.1"/>
    </source>
</evidence>
<comment type="caution">
    <text evidence="9">The sequence shown here is derived from an EMBL/GenBank/DDBJ whole genome shotgun (WGS) entry which is preliminary data.</text>
</comment>
<feature type="region of interest" description="Disordered" evidence="7">
    <location>
        <begin position="37"/>
        <end position="64"/>
    </location>
</feature>
<dbReference type="InterPro" id="IPR050815">
    <property type="entry name" value="TF_fung"/>
</dbReference>
<proteinExistence type="predicted"/>
<comment type="subcellular location">
    <subcellularLocation>
        <location evidence="1">Nucleus</location>
    </subcellularLocation>
</comment>